<protein>
    <recommendedName>
        <fullName evidence="3">Transposase</fullName>
    </recommendedName>
</protein>
<evidence type="ECO:0000313" key="1">
    <source>
        <dbReference type="EMBL" id="GCF94632.1"/>
    </source>
</evidence>
<organism evidence="1 2">
    <name type="scientific">Enterococcus florum</name>
    <dbReference type="NCBI Taxonomy" id="2480627"/>
    <lineage>
        <taxon>Bacteria</taxon>
        <taxon>Bacillati</taxon>
        <taxon>Bacillota</taxon>
        <taxon>Bacilli</taxon>
        <taxon>Lactobacillales</taxon>
        <taxon>Enterococcaceae</taxon>
        <taxon>Enterococcus</taxon>
    </lineage>
</organism>
<gene>
    <name evidence="1" type="ORF">NRIC_25230</name>
</gene>
<keyword evidence="2" id="KW-1185">Reference proteome</keyword>
<proteinExistence type="predicted"/>
<dbReference type="Proteomes" id="UP000290567">
    <property type="component" value="Unassembled WGS sequence"/>
</dbReference>
<evidence type="ECO:0008006" key="3">
    <source>
        <dbReference type="Google" id="ProtNLM"/>
    </source>
</evidence>
<reference evidence="2" key="1">
    <citation type="submission" date="2019-02" db="EMBL/GenBank/DDBJ databases">
        <title>Draft genome sequence of Enterococcus sp. Gos25-1.</title>
        <authorList>
            <person name="Tanaka N."/>
            <person name="Shiwa Y."/>
            <person name="Fujita N."/>
        </authorList>
    </citation>
    <scope>NUCLEOTIDE SEQUENCE [LARGE SCALE GENOMIC DNA]</scope>
    <source>
        <strain evidence="2">Gos25-1</strain>
    </source>
</reference>
<dbReference type="RefSeq" id="WP_175580082.1">
    <property type="nucleotide sequence ID" value="NZ_BJCC01000021.1"/>
</dbReference>
<comment type="caution">
    <text evidence="1">The sequence shown here is derived from an EMBL/GenBank/DDBJ whole genome shotgun (WGS) entry which is preliminary data.</text>
</comment>
<sequence>MLDQMAKDRDTYEAKLSTAERRGISIGTAKGIGIGSKQKTIELARNMLEKELPHDLISEITGLTLQEIKNLQE</sequence>
<accession>A0A4P5PG57</accession>
<dbReference type="AlphaFoldDB" id="A0A4P5PG57"/>
<name>A0A4P5PG57_9ENTE</name>
<dbReference type="EMBL" id="BJCC01000021">
    <property type="protein sequence ID" value="GCF94632.1"/>
    <property type="molecule type" value="Genomic_DNA"/>
</dbReference>
<evidence type="ECO:0000313" key="2">
    <source>
        <dbReference type="Proteomes" id="UP000290567"/>
    </source>
</evidence>